<reference evidence="1" key="1">
    <citation type="journal article" date="2022" name="Int. J. Mol. Sci.">
        <title>Draft Genome of Tanacetum Coccineum: Genomic Comparison of Closely Related Tanacetum-Family Plants.</title>
        <authorList>
            <person name="Yamashiro T."/>
            <person name="Shiraishi A."/>
            <person name="Nakayama K."/>
            <person name="Satake H."/>
        </authorList>
    </citation>
    <scope>NUCLEOTIDE SEQUENCE</scope>
</reference>
<dbReference type="Proteomes" id="UP001151760">
    <property type="component" value="Unassembled WGS sequence"/>
</dbReference>
<proteinExistence type="predicted"/>
<protein>
    <submittedName>
        <fullName evidence="1">Uncharacterized protein</fullName>
    </submittedName>
</protein>
<evidence type="ECO:0000313" key="2">
    <source>
        <dbReference type="Proteomes" id="UP001151760"/>
    </source>
</evidence>
<comment type="caution">
    <text evidence="1">The sequence shown here is derived from an EMBL/GenBank/DDBJ whole genome shotgun (WGS) entry which is preliminary data.</text>
</comment>
<dbReference type="EMBL" id="BQNB010020865">
    <property type="protein sequence ID" value="GJU00448.1"/>
    <property type="molecule type" value="Genomic_DNA"/>
</dbReference>
<organism evidence="1 2">
    <name type="scientific">Tanacetum coccineum</name>
    <dbReference type="NCBI Taxonomy" id="301880"/>
    <lineage>
        <taxon>Eukaryota</taxon>
        <taxon>Viridiplantae</taxon>
        <taxon>Streptophyta</taxon>
        <taxon>Embryophyta</taxon>
        <taxon>Tracheophyta</taxon>
        <taxon>Spermatophyta</taxon>
        <taxon>Magnoliopsida</taxon>
        <taxon>eudicotyledons</taxon>
        <taxon>Gunneridae</taxon>
        <taxon>Pentapetalae</taxon>
        <taxon>asterids</taxon>
        <taxon>campanulids</taxon>
        <taxon>Asterales</taxon>
        <taxon>Asteraceae</taxon>
        <taxon>Asteroideae</taxon>
        <taxon>Anthemideae</taxon>
        <taxon>Anthemidinae</taxon>
        <taxon>Tanacetum</taxon>
    </lineage>
</organism>
<accession>A0ABQ5IM88</accession>
<reference evidence="1" key="2">
    <citation type="submission" date="2022-01" db="EMBL/GenBank/DDBJ databases">
        <authorList>
            <person name="Yamashiro T."/>
            <person name="Shiraishi A."/>
            <person name="Satake H."/>
            <person name="Nakayama K."/>
        </authorList>
    </citation>
    <scope>NUCLEOTIDE SEQUENCE</scope>
</reference>
<keyword evidence="2" id="KW-1185">Reference proteome</keyword>
<sequence length="68" mass="7498">MFSVITAMKKINVLVIVRNQEFVMQNGTLEELTTAVIMMARIQPADGNAVTELTYDAKAVNEVNVNPT</sequence>
<name>A0ABQ5IM88_9ASTR</name>
<evidence type="ECO:0000313" key="1">
    <source>
        <dbReference type="EMBL" id="GJU00448.1"/>
    </source>
</evidence>
<gene>
    <name evidence="1" type="ORF">Tco_1110786</name>
</gene>